<protein>
    <submittedName>
        <fullName evidence="2">Uncharacterized protein</fullName>
    </submittedName>
</protein>
<evidence type="ECO:0000313" key="3">
    <source>
        <dbReference type="Proteomes" id="UP000265520"/>
    </source>
</evidence>
<accession>A0A392UEA2</accession>
<dbReference type="Proteomes" id="UP000265520">
    <property type="component" value="Unassembled WGS sequence"/>
</dbReference>
<evidence type="ECO:0000313" key="2">
    <source>
        <dbReference type="EMBL" id="MCI71833.1"/>
    </source>
</evidence>
<sequence length="28" mass="2954">METGSSSGILEKGKVMRGGNSKKKQDSN</sequence>
<evidence type="ECO:0000256" key="1">
    <source>
        <dbReference type="SAM" id="MobiDB-lite"/>
    </source>
</evidence>
<dbReference type="EMBL" id="LXQA010804988">
    <property type="protein sequence ID" value="MCI71833.1"/>
    <property type="molecule type" value="Genomic_DNA"/>
</dbReference>
<reference evidence="2 3" key="1">
    <citation type="journal article" date="2018" name="Front. Plant Sci.">
        <title>Red Clover (Trifolium pratense) and Zigzag Clover (T. medium) - A Picture of Genomic Similarities and Differences.</title>
        <authorList>
            <person name="Dluhosova J."/>
            <person name="Istvanek J."/>
            <person name="Nedelnik J."/>
            <person name="Repkova J."/>
        </authorList>
    </citation>
    <scope>NUCLEOTIDE SEQUENCE [LARGE SCALE GENOMIC DNA]</scope>
    <source>
        <strain evidence="3">cv. 10/8</strain>
        <tissue evidence="2">Leaf</tissue>
    </source>
</reference>
<feature type="non-terminal residue" evidence="2">
    <location>
        <position position="28"/>
    </location>
</feature>
<keyword evidence="3" id="KW-1185">Reference proteome</keyword>
<organism evidence="2 3">
    <name type="scientific">Trifolium medium</name>
    <dbReference type="NCBI Taxonomy" id="97028"/>
    <lineage>
        <taxon>Eukaryota</taxon>
        <taxon>Viridiplantae</taxon>
        <taxon>Streptophyta</taxon>
        <taxon>Embryophyta</taxon>
        <taxon>Tracheophyta</taxon>
        <taxon>Spermatophyta</taxon>
        <taxon>Magnoliopsida</taxon>
        <taxon>eudicotyledons</taxon>
        <taxon>Gunneridae</taxon>
        <taxon>Pentapetalae</taxon>
        <taxon>rosids</taxon>
        <taxon>fabids</taxon>
        <taxon>Fabales</taxon>
        <taxon>Fabaceae</taxon>
        <taxon>Papilionoideae</taxon>
        <taxon>50 kb inversion clade</taxon>
        <taxon>NPAAA clade</taxon>
        <taxon>Hologalegina</taxon>
        <taxon>IRL clade</taxon>
        <taxon>Trifolieae</taxon>
        <taxon>Trifolium</taxon>
    </lineage>
</organism>
<proteinExistence type="predicted"/>
<feature type="region of interest" description="Disordered" evidence="1">
    <location>
        <begin position="1"/>
        <end position="28"/>
    </location>
</feature>
<name>A0A392UEA2_9FABA</name>
<comment type="caution">
    <text evidence="2">The sequence shown here is derived from an EMBL/GenBank/DDBJ whole genome shotgun (WGS) entry which is preliminary data.</text>
</comment>
<dbReference type="AlphaFoldDB" id="A0A392UEA2"/>